<dbReference type="InterPro" id="IPR013088">
    <property type="entry name" value="Znf_NHR/GATA"/>
</dbReference>
<reference evidence="16" key="1">
    <citation type="submission" date="2025-05" db="UniProtKB">
        <authorList>
            <consortium name="RefSeq"/>
        </authorList>
    </citation>
    <scope>NUCLEOTIDE SEQUENCE [LARGE SCALE GENOMIC DNA]</scope>
</reference>
<dbReference type="GO" id="GO:0006355">
    <property type="term" value="P:regulation of DNA-templated transcription"/>
    <property type="evidence" value="ECO:0007669"/>
    <property type="project" value="InterPro"/>
</dbReference>
<evidence type="ECO:0000259" key="15">
    <source>
        <dbReference type="PROSITE" id="PS51320"/>
    </source>
</evidence>
<protein>
    <submittedName>
        <fullName evidence="17">GATA transcription factor 19-like</fullName>
    </submittedName>
</protein>
<keyword evidence="5" id="KW-0863">Zinc-finger</keyword>
<dbReference type="SMART" id="SM00401">
    <property type="entry name" value="ZnF_GATA"/>
    <property type="match status" value="1"/>
</dbReference>
<dbReference type="PANTHER" id="PTHR46125:SF27">
    <property type="entry name" value="GATA TRANSCRIPTION FACTOR 28"/>
    <property type="match status" value="1"/>
</dbReference>
<dbReference type="GO" id="GO:0043565">
    <property type="term" value="F:sequence-specific DNA binding"/>
    <property type="evidence" value="ECO:0007669"/>
    <property type="project" value="InterPro"/>
</dbReference>
<evidence type="ECO:0000256" key="7">
    <source>
        <dbReference type="ARBA" id="ARBA00023015"/>
    </source>
</evidence>
<accession>A0AB40B4X5</accession>
<evidence type="ECO:0000256" key="5">
    <source>
        <dbReference type="ARBA" id="ARBA00022771"/>
    </source>
</evidence>
<feature type="compositionally biased region" description="Acidic residues" evidence="13">
    <location>
        <begin position="19"/>
        <end position="42"/>
    </location>
</feature>
<evidence type="ECO:0000256" key="9">
    <source>
        <dbReference type="ARBA" id="ARBA00023159"/>
    </source>
</evidence>
<dbReference type="SUPFAM" id="SSF57716">
    <property type="entry name" value="Glucocorticoid receptor-like (DNA-binding domain)"/>
    <property type="match status" value="1"/>
</dbReference>
<dbReference type="InterPro" id="IPR010402">
    <property type="entry name" value="CCT_domain"/>
</dbReference>
<comment type="function">
    <text evidence="1">Transcriptional activator that specifically binds 5'-GATA-3' or 5'-GAT-3' motifs within gene promoters.</text>
</comment>
<dbReference type="CDD" id="cd00202">
    <property type="entry name" value="ZnF_GATA"/>
    <property type="match status" value="1"/>
</dbReference>
<dbReference type="AlphaFoldDB" id="A0AB40B4X5"/>
<evidence type="ECO:0000259" key="14">
    <source>
        <dbReference type="PROSITE" id="PS51017"/>
    </source>
</evidence>
<keyword evidence="7" id="KW-0805">Transcription regulation</keyword>
<dbReference type="GeneID" id="120258773"/>
<dbReference type="PANTHER" id="PTHR46125">
    <property type="entry name" value="GATA TRANSCRIPTION FACTOR 28"/>
    <property type="match status" value="1"/>
</dbReference>
<evidence type="ECO:0000256" key="11">
    <source>
        <dbReference type="ARBA" id="ARBA00023242"/>
    </source>
</evidence>
<comment type="similarity">
    <text evidence="3">Belongs to the type IV zinc-finger family. Class C subfamily.</text>
</comment>
<dbReference type="GO" id="GO:0005634">
    <property type="term" value="C:nucleus"/>
    <property type="evidence" value="ECO:0007669"/>
    <property type="project" value="UniProtKB-SubCell"/>
</dbReference>
<evidence type="ECO:0000313" key="16">
    <source>
        <dbReference type="Proteomes" id="UP001515500"/>
    </source>
</evidence>
<keyword evidence="4" id="KW-0479">Metal-binding</keyword>
<feature type="domain" description="CCT" evidence="14">
    <location>
        <begin position="117"/>
        <end position="159"/>
    </location>
</feature>
<evidence type="ECO:0000256" key="8">
    <source>
        <dbReference type="ARBA" id="ARBA00023125"/>
    </source>
</evidence>
<keyword evidence="6" id="KW-0862">Zinc</keyword>
<dbReference type="Gene3D" id="3.30.50.10">
    <property type="entry name" value="Erythroid Transcription Factor GATA-1, subunit A"/>
    <property type="match status" value="1"/>
</dbReference>
<evidence type="ECO:0000256" key="6">
    <source>
        <dbReference type="ARBA" id="ARBA00022833"/>
    </source>
</evidence>
<proteinExistence type="inferred from homology"/>
<dbReference type="InterPro" id="IPR010399">
    <property type="entry name" value="Tify_dom"/>
</dbReference>
<dbReference type="InterPro" id="IPR045280">
    <property type="entry name" value="TIFY-like"/>
</dbReference>
<dbReference type="Pfam" id="PF00320">
    <property type="entry name" value="GATA"/>
    <property type="match status" value="1"/>
</dbReference>
<comment type="subcellular location">
    <subcellularLocation>
        <location evidence="2 12">Nucleus</location>
    </subcellularLocation>
</comment>
<dbReference type="Proteomes" id="UP001515500">
    <property type="component" value="Chromosome 1"/>
</dbReference>
<dbReference type="PROSITE" id="PS51017">
    <property type="entry name" value="CCT"/>
    <property type="match status" value="1"/>
</dbReference>
<organism evidence="16 17">
    <name type="scientific">Dioscorea cayennensis subsp. rotundata</name>
    <name type="common">White Guinea yam</name>
    <name type="synonym">Dioscorea rotundata</name>
    <dbReference type="NCBI Taxonomy" id="55577"/>
    <lineage>
        <taxon>Eukaryota</taxon>
        <taxon>Viridiplantae</taxon>
        <taxon>Streptophyta</taxon>
        <taxon>Embryophyta</taxon>
        <taxon>Tracheophyta</taxon>
        <taxon>Spermatophyta</taxon>
        <taxon>Magnoliopsida</taxon>
        <taxon>Liliopsida</taxon>
        <taxon>Dioscoreales</taxon>
        <taxon>Dioscoreaceae</taxon>
        <taxon>Dioscorea</taxon>
    </lineage>
</organism>
<dbReference type="Pfam" id="PF06203">
    <property type="entry name" value="CCT"/>
    <property type="match status" value="1"/>
</dbReference>
<evidence type="ECO:0000256" key="4">
    <source>
        <dbReference type="ARBA" id="ARBA00022723"/>
    </source>
</evidence>
<dbReference type="GO" id="GO:0008270">
    <property type="term" value="F:zinc ion binding"/>
    <property type="evidence" value="ECO:0007669"/>
    <property type="project" value="UniProtKB-KW"/>
</dbReference>
<keyword evidence="9" id="KW-0010">Activator</keyword>
<dbReference type="InterPro" id="IPR000679">
    <property type="entry name" value="Znf_GATA"/>
</dbReference>
<keyword evidence="11 12" id="KW-0539">Nucleus</keyword>
<evidence type="ECO:0000256" key="2">
    <source>
        <dbReference type="ARBA" id="ARBA00004123"/>
    </source>
</evidence>
<name>A0AB40B4X5_DIOCR</name>
<sequence length="311" mass="34678">MDAGDDDHLLPFDAANLDVDVDAPDDDGWVDEVIGDGAEEPSESLPDPQPEDQLIITFQGAVHEFNGISRPRVEAIIYLLTENETSAVVTRMRPGLDVNSKDLEKVSQSKSSANAYRQEALMRYREKKKKRNFMNRVMYESRQEAASRMKRHKGQFVSSKSNIDAEGNPSNENNAEEETNPMFCQNCMISKDETPMMRRGPNGPGTLCNPCGLKWSHTGILRIPAQVPSSMNNDLQVNKVEQELDFMPATFTAYLQGIAQIPPEVYPSSVDKDLQDNNIDQIDNNGIRVPDLSWDDLIIESAETGQAGKES</sequence>
<evidence type="ECO:0000256" key="12">
    <source>
        <dbReference type="PROSITE-ProRule" id="PRU00357"/>
    </source>
</evidence>
<reference evidence="17" key="2">
    <citation type="submission" date="2025-08" db="UniProtKB">
        <authorList>
            <consortium name="RefSeq"/>
        </authorList>
    </citation>
    <scope>IDENTIFICATION</scope>
</reference>
<evidence type="ECO:0000256" key="1">
    <source>
        <dbReference type="ARBA" id="ARBA00002206"/>
    </source>
</evidence>
<feature type="region of interest" description="Disordered" evidence="13">
    <location>
        <begin position="147"/>
        <end position="177"/>
    </location>
</feature>
<dbReference type="RefSeq" id="XP_039122143.1">
    <property type="nucleotide sequence ID" value="XM_039266209.1"/>
</dbReference>
<evidence type="ECO:0000256" key="3">
    <source>
        <dbReference type="ARBA" id="ARBA00007722"/>
    </source>
</evidence>
<dbReference type="PROSITE" id="PS51320">
    <property type="entry name" value="TIFY"/>
    <property type="match status" value="1"/>
</dbReference>
<gene>
    <name evidence="17" type="primary">LOC120258773</name>
</gene>
<feature type="region of interest" description="Disordered" evidence="13">
    <location>
        <begin position="19"/>
        <end position="49"/>
    </location>
</feature>
<keyword evidence="8" id="KW-0238">DNA-binding</keyword>
<evidence type="ECO:0000256" key="10">
    <source>
        <dbReference type="ARBA" id="ARBA00023163"/>
    </source>
</evidence>
<feature type="compositionally biased region" description="Polar residues" evidence="13">
    <location>
        <begin position="156"/>
        <end position="173"/>
    </location>
</feature>
<keyword evidence="10" id="KW-0804">Transcription</keyword>
<keyword evidence="16" id="KW-1185">Reference proteome</keyword>
<evidence type="ECO:0000313" key="17">
    <source>
        <dbReference type="RefSeq" id="XP_039122143.1"/>
    </source>
</evidence>
<evidence type="ECO:0000256" key="13">
    <source>
        <dbReference type="SAM" id="MobiDB-lite"/>
    </source>
</evidence>
<feature type="domain" description="Tify" evidence="15">
    <location>
        <begin position="47"/>
        <end position="82"/>
    </location>
</feature>